<protein>
    <submittedName>
        <fullName evidence="1">Uncharacterized protein</fullName>
    </submittedName>
</protein>
<evidence type="ECO:0000313" key="1">
    <source>
        <dbReference type="EMBL" id="KAG0424201.1"/>
    </source>
</evidence>
<dbReference type="EMBL" id="JABSTQ010010003">
    <property type="protein sequence ID" value="KAG0424201.1"/>
    <property type="molecule type" value="Genomic_DNA"/>
</dbReference>
<name>A0AC60PST4_IXOPE</name>
<reference evidence="1 2" key="1">
    <citation type="journal article" date="2020" name="Cell">
        <title>Large-Scale Comparative Analyses of Tick Genomes Elucidate Their Genetic Diversity and Vector Capacities.</title>
        <authorList>
            <consortium name="Tick Genome and Microbiome Consortium (TIGMIC)"/>
            <person name="Jia N."/>
            <person name="Wang J."/>
            <person name="Shi W."/>
            <person name="Du L."/>
            <person name="Sun Y."/>
            <person name="Zhan W."/>
            <person name="Jiang J.F."/>
            <person name="Wang Q."/>
            <person name="Zhang B."/>
            <person name="Ji P."/>
            <person name="Bell-Sakyi L."/>
            <person name="Cui X.M."/>
            <person name="Yuan T.T."/>
            <person name="Jiang B.G."/>
            <person name="Yang W.F."/>
            <person name="Lam T.T."/>
            <person name="Chang Q.C."/>
            <person name="Ding S.J."/>
            <person name="Wang X.J."/>
            <person name="Zhu J.G."/>
            <person name="Ruan X.D."/>
            <person name="Zhao L."/>
            <person name="Wei J.T."/>
            <person name="Ye R.Z."/>
            <person name="Que T.C."/>
            <person name="Du C.H."/>
            <person name="Zhou Y.H."/>
            <person name="Cheng J.X."/>
            <person name="Dai P.F."/>
            <person name="Guo W.B."/>
            <person name="Han X.H."/>
            <person name="Huang E.J."/>
            <person name="Li L.F."/>
            <person name="Wei W."/>
            <person name="Gao Y.C."/>
            <person name="Liu J.Z."/>
            <person name="Shao H.Z."/>
            <person name="Wang X."/>
            <person name="Wang C.C."/>
            <person name="Yang T.C."/>
            <person name="Huo Q.B."/>
            <person name="Li W."/>
            <person name="Chen H.Y."/>
            <person name="Chen S.E."/>
            <person name="Zhou L.G."/>
            <person name="Ni X.B."/>
            <person name="Tian J.H."/>
            <person name="Sheng Y."/>
            <person name="Liu T."/>
            <person name="Pan Y.S."/>
            <person name="Xia L.Y."/>
            <person name="Li J."/>
            <person name="Zhao F."/>
            <person name="Cao W.C."/>
        </authorList>
    </citation>
    <scope>NUCLEOTIDE SEQUENCE [LARGE SCALE GENOMIC DNA]</scope>
    <source>
        <strain evidence="1">Iper-2018</strain>
    </source>
</reference>
<evidence type="ECO:0000313" key="2">
    <source>
        <dbReference type="Proteomes" id="UP000805193"/>
    </source>
</evidence>
<proteinExistence type="predicted"/>
<accession>A0AC60PST4</accession>
<keyword evidence="2" id="KW-1185">Reference proteome</keyword>
<feature type="non-terminal residue" evidence="1">
    <location>
        <position position="479"/>
    </location>
</feature>
<dbReference type="Proteomes" id="UP000805193">
    <property type="component" value="Unassembled WGS sequence"/>
</dbReference>
<gene>
    <name evidence="1" type="ORF">HPB47_000050</name>
</gene>
<comment type="caution">
    <text evidence="1">The sequence shown here is derived from an EMBL/GenBank/DDBJ whole genome shotgun (WGS) entry which is preliminary data.</text>
</comment>
<organism evidence="1 2">
    <name type="scientific">Ixodes persulcatus</name>
    <name type="common">Taiga tick</name>
    <dbReference type="NCBI Taxonomy" id="34615"/>
    <lineage>
        <taxon>Eukaryota</taxon>
        <taxon>Metazoa</taxon>
        <taxon>Ecdysozoa</taxon>
        <taxon>Arthropoda</taxon>
        <taxon>Chelicerata</taxon>
        <taxon>Arachnida</taxon>
        <taxon>Acari</taxon>
        <taxon>Parasitiformes</taxon>
        <taxon>Ixodida</taxon>
        <taxon>Ixodoidea</taxon>
        <taxon>Ixodidae</taxon>
        <taxon>Ixodinae</taxon>
        <taxon>Ixodes</taxon>
    </lineage>
</organism>
<sequence length="479" mass="49727">MSRGPSNLLSAAAAQHQRCSSSRPNFAKADGWPDRCLSSFTNFLLRCLLVIIRSSFHGSGVDRALLRLVRLQGLCLRVSAGRFVRFLLSDGYLAVQDDSARREQDVREAGDGAAAPAAPGALLAAGGVCVGQQPVLHPHLPGLDVAGALPTPPAHPPALLGPGATALQAPAPHGLLLELERRVLRGRGGRGRERVLRGAHPGAGEPPVDGGRTAAHGLVPRQAVGHGAPHVDHGPPVQVHQLRGRLHHPRRLLHHPGQGRAQHAAEAAQGPHAQCVPAEGPQVDRALPGGRLPPQEDCHQPEVRPDQQLPDPGARDPAANRRHEDGHGDSVAGEPGQDLERAPGGGPQVGGGRDGGLPGGQAPGPADHLGGLPQDVRGAPALPPLPRGRGALRGDGGPHPVALRPLGREGAPARRVLPHGTLPGAAPPPRRGHRGRPPAAGAPPRRLQRGLDRPGARVLHHVHPVPRGTLPLARFPALV</sequence>